<dbReference type="PANTHER" id="PTHR20883">
    <property type="entry name" value="PHYTANOYL-COA DIOXYGENASE DOMAIN CONTAINING 1"/>
    <property type="match status" value="1"/>
</dbReference>
<gene>
    <name evidence="1" type="ORF">CNE99_02805</name>
</gene>
<dbReference type="GO" id="GO:0005506">
    <property type="term" value="F:iron ion binding"/>
    <property type="evidence" value="ECO:0007669"/>
    <property type="project" value="UniProtKB-ARBA"/>
</dbReference>
<dbReference type="SUPFAM" id="SSF51197">
    <property type="entry name" value="Clavaminate synthase-like"/>
    <property type="match status" value="1"/>
</dbReference>
<evidence type="ECO:0008006" key="3">
    <source>
        <dbReference type="Google" id="ProtNLM"/>
    </source>
</evidence>
<name>A0A2A5WWS6_9GAMM</name>
<comment type="caution">
    <text evidence="1">The sequence shown here is derived from an EMBL/GenBank/DDBJ whole genome shotgun (WGS) entry which is preliminary data.</text>
</comment>
<evidence type="ECO:0000313" key="2">
    <source>
        <dbReference type="Proteomes" id="UP000219327"/>
    </source>
</evidence>
<protein>
    <recommendedName>
        <fullName evidence="3">Phytanoyl-CoA dioxygenase family protein</fullName>
    </recommendedName>
</protein>
<dbReference type="EMBL" id="NTKD01000008">
    <property type="protein sequence ID" value="PDH40861.1"/>
    <property type="molecule type" value="Genomic_DNA"/>
</dbReference>
<dbReference type="Proteomes" id="UP000219327">
    <property type="component" value="Unassembled WGS sequence"/>
</dbReference>
<accession>A0A2A5WWS6</accession>
<dbReference type="Pfam" id="PF05721">
    <property type="entry name" value="PhyH"/>
    <property type="match status" value="1"/>
</dbReference>
<evidence type="ECO:0000313" key="1">
    <source>
        <dbReference type="EMBL" id="PDH40861.1"/>
    </source>
</evidence>
<dbReference type="PANTHER" id="PTHR20883:SF51">
    <property type="entry name" value="PHYTANOYL-COA HYDROXYLASE"/>
    <property type="match status" value="1"/>
</dbReference>
<dbReference type="AlphaFoldDB" id="A0A2A5WWS6"/>
<sequence length="373" mass="42750">MPPGAWVPESSPLVVTSMSAPAIVRAQLIRSTDNSIVRAMKEGVERLTRFPMLIFEGALCMSGTGLSACRQHAIDCWVWLNRYRIPLLPMLFSGPLLFPHSEFVTQAPNYQLSQSDVDQFHEDGFLMIRDYFSRSEMERFSDIARCDREMLLNFPYTSLDAEGRPTKLFVWSKLRSDIYSAYARHEALVEPWDQLLGGQVTYFHHKMMMKEPNTLGAWEWHQDYGYYYEHYLRPDMGGVMITIDEASKTNGCLEVLRGSHRFGRVDHSRLGHQSEYETAADPDRVKVLLACCERVYCEMTPGTVLFFHANLLHHSGPNLSNSPRWALISNYTRTDNPPFAASPGWGENFETLSADQVQEAVKAYALRQTERDR</sequence>
<reference evidence="1 2" key="1">
    <citation type="submission" date="2017-08" db="EMBL/GenBank/DDBJ databases">
        <title>Fine stratification of microbial communities through a metagenomic profile of the photic zone.</title>
        <authorList>
            <person name="Haro-Moreno J.M."/>
            <person name="Lopez-Perez M."/>
            <person name="De La Torre J."/>
            <person name="Picazo A."/>
            <person name="Camacho A."/>
            <person name="Rodriguez-Valera F."/>
        </authorList>
    </citation>
    <scope>NUCLEOTIDE SEQUENCE [LARGE SCALE GENOMIC DNA]</scope>
    <source>
        <strain evidence="1">MED-G24</strain>
    </source>
</reference>
<dbReference type="Gene3D" id="2.60.120.620">
    <property type="entry name" value="q2cbj1_9rhob like domain"/>
    <property type="match status" value="1"/>
</dbReference>
<organism evidence="1 2">
    <name type="scientific">OM182 bacterium MED-G24</name>
    <dbReference type="NCBI Taxonomy" id="1986255"/>
    <lineage>
        <taxon>Bacteria</taxon>
        <taxon>Pseudomonadati</taxon>
        <taxon>Pseudomonadota</taxon>
        <taxon>Gammaproteobacteria</taxon>
        <taxon>OMG group</taxon>
        <taxon>OM182 clade</taxon>
    </lineage>
</organism>
<proteinExistence type="predicted"/>
<dbReference type="InterPro" id="IPR008775">
    <property type="entry name" value="Phytyl_CoA_dOase-like"/>
</dbReference>
<dbReference type="GO" id="GO:0016706">
    <property type="term" value="F:2-oxoglutarate-dependent dioxygenase activity"/>
    <property type="evidence" value="ECO:0007669"/>
    <property type="project" value="UniProtKB-ARBA"/>
</dbReference>